<name>G0RZX1_CHATD</name>
<dbReference type="EMBL" id="GL988037">
    <property type="protein sequence ID" value="EGS23132.1"/>
    <property type="molecule type" value="Genomic_DNA"/>
</dbReference>
<gene>
    <name evidence="3" type="ORF">CTHT_0007930</name>
</gene>
<organism evidence="4">
    <name type="scientific">Chaetomium thermophilum (strain DSM 1495 / CBS 144.50 / IMI 039719)</name>
    <name type="common">Thermochaetoides thermophila</name>
    <dbReference type="NCBI Taxonomy" id="759272"/>
    <lineage>
        <taxon>Eukaryota</taxon>
        <taxon>Fungi</taxon>
        <taxon>Dikarya</taxon>
        <taxon>Ascomycota</taxon>
        <taxon>Pezizomycotina</taxon>
        <taxon>Sordariomycetes</taxon>
        <taxon>Sordariomycetidae</taxon>
        <taxon>Sordariales</taxon>
        <taxon>Chaetomiaceae</taxon>
        <taxon>Thermochaetoides</taxon>
    </lineage>
</organism>
<reference evidence="3 4" key="1">
    <citation type="journal article" date="2011" name="Cell">
        <title>Insight into structure and assembly of the nuclear pore complex by utilizing the genome of a eukaryotic thermophile.</title>
        <authorList>
            <person name="Amlacher S."/>
            <person name="Sarges P."/>
            <person name="Flemming D."/>
            <person name="van Noort V."/>
            <person name="Kunze R."/>
            <person name="Devos D.P."/>
            <person name="Arumugam M."/>
            <person name="Bork P."/>
            <person name="Hurt E."/>
        </authorList>
    </citation>
    <scope>NUCLEOTIDE SEQUENCE [LARGE SCALE GENOMIC DNA]</scope>
    <source>
        <strain evidence="4">DSM 1495 / CBS 144.50 / IMI 039719</strain>
    </source>
</reference>
<feature type="compositionally biased region" description="Low complexity" evidence="1">
    <location>
        <begin position="149"/>
        <end position="159"/>
    </location>
</feature>
<dbReference type="OrthoDB" id="62798at2759"/>
<evidence type="ECO:0000313" key="4">
    <source>
        <dbReference type="Proteomes" id="UP000008066"/>
    </source>
</evidence>
<accession>G0RZX1</accession>
<evidence type="ECO:0000256" key="1">
    <source>
        <dbReference type="SAM" id="MobiDB-lite"/>
    </source>
</evidence>
<dbReference type="PANTHER" id="PTHR11200:SF286">
    <property type="entry name" value="5-PHOSPHATASE, PUTATIVE (AFU_ORTHOLOGUE AFUA_5G07600)-RELATED"/>
    <property type="match status" value="1"/>
</dbReference>
<dbReference type="PANTHER" id="PTHR11200">
    <property type="entry name" value="INOSITOL 5-PHOSPHATASE"/>
    <property type="match status" value="1"/>
</dbReference>
<dbReference type="OMA" id="HRYPGWT"/>
<dbReference type="InterPro" id="IPR036691">
    <property type="entry name" value="Endo/exonu/phosph_ase_sf"/>
</dbReference>
<feature type="region of interest" description="Disordered" evidence="1">
    <location>
        <begin position="127"/>
        <end position="174"/>
    </location>
</feature>
<dbReference type="GO" id="GO:0046856">
    <property type="term" value="P:phosphatidylinositol dephosphorylation"/>
    <property type="evidence" value="ECO:0007669"/>
    <property type="project" value="InterPro"/>
</dbReference>
<keyword evidence="4" id="KW-1185">Reference proteome</keyword>
<dbReference type="Proteomes" id="UP000008066">
    <property type="component" value="Unassembled WGS sequence"/>
</dbReference>
<protein>
    <submittedName>
        <fullName evidence="3">Inositol or phosphatidylinositol phosphatase-like protein</fullName>
    </submittedName>
</protein>
<dbReference type="STRING" id="759272.G0RZX1"/>
<dbReference type="SUPFAM" id="SSF56219">
    <property type="entry name" value="DNase I-like"/>
    <property type="match status" value="1"/>
</dbReference>
<evidence type="ECO:0000259" key="2">
    <source>
        <dbReference type="SMART" id="SM00128"/>
    </source>
</evidence>
<dbReference type="AlphaFoldDB" id="G0RZX1"/>
<feature type="domain" description="Inositol polyphosphate-related phosphatase" evidence="2">
    <location>
        <begin position="39"/>
        <end position="461"/>
    </location>
</feature>
<dbReference type="GO" id="GO:0004439">
    <property type="term" value="F:phosphatidylinositol-4,5-bisphosphate 5-phosphatase activity"/>
    <property type="evidence" value="ECO:0007669"/>
    <property type="project" value="TreeGrafter"/>
</dbReference>
<dbReference type="GeneID" id="18254831"/>
<dbReference type="KEGG" id="cthr:CTHT_0007930"/>
<dbReference type="eggNOG" id="KOG0565">
    <property type="taxonomic scope" value="Eukaryota"/>
</dbReference>
<dbReference type="Gene3D" id="3.60.10.10">
    <property type="entry name" value="Endonuclease/exonuclease/phosphatase"/>
    <property type="match status" value="1"/>
</dbReference>
<dbReference type="InterPro" id="IPR046985">
    <property type="entry name" value="IP5"/>
</dbReference>
<dbReference type="HOGENOM" id="CLU_025224_1_0_1"/>
<feature type="region of interest" description="Disordered" evidence="1">
    <location>
        <begin position="280"/>
        <end position="306"/>
    </location>
</feature>
<sequence length="468" mass="50749">MEARTSRQPVHSTDLATNDYIEEAGSSAGKSANMVSPSAVLDVLILTFNCAKNLIEVPVFAAHLKRALTQNATGLPDVVVISLQEVAPISYAFVGSWFLDRYLDRFGEALNLAAGRVLSEEGVSASVPRSGIEDGADTAGSDQEPLIGSSSSSAASPSSQLNRRQHSTKSGPYTLVRARNVGMTAIMLYVREPKRVRKVEGAECGFGMAEMGNKGAVGLRVTWDSSRGSETERGTGKTTELTFVAAHLAAMEWNVHKRNADWRAIVEGLIFEDPKHLLSSATEGPSLTEEEDPSSDAAPLLPVSNPNTSQQLAKLHSHTIYSPTSYFFIAGDLNYRISSTAPTPDDIFPSVTPNPEDPHYSQFFARDQLTQERLAGRTLHGLSEAEVKFPPTYKVVVTNPDSPQGGEEEGVTWRFARHRWPAWCDRVLWLDVPPWVNSSSRDKKKIVTKAGVGSSSSSFVDSVNLLSG</sequence>
<dbReference type="SMART" id="SM00128">
    <property type="entry name" value="IPPc"/>
    <property type="match status" value="1"/>
</dbReference>
<proteinExistence type="predicted"/>
<dbReference type="InterPro" id="IPR000300">
    <property type="entry name" value="IPPc"/>
</dbReference>
<evidence type="ECO:0000313" key="3">
    <source>
        <dbReference type="EMBL" id="EGS23132.1"/>
    </source>
</evidence>
<dbReference type="RefSeq" id="XP_006691323.1">
    <property type="nucleotide sequence ID" value="XM_006691260.1"/>
</dbReference>
<dbReference type="Pfam" id="PF22669">
    <property type="entry name" value="Exo_endo_phos2"/>
    <property type="match status" value="1"/>
</dbReference>